<sequence>MPSKTPDRQTRFALLVGNGLYPAPYDLPPVHKNVFDLAQALAYRGFDVTQALDLDAASFEQTLTEFIARIASVPDALTLFYYAGHGMQVNASNLLLGSGSSPKLAKPDLLAQSVILQNNLLARLPQRDSAVNITVIDACRTDIRAAVGDADGLNQVEAPLGSMVCFSTAAGRPAVSPASPDQNTFYTASLVKKLRGLPDHTTFAELFQLVKVDVEQTMLNFPVEAIRQLAQVPFIADNTRRKVALAWHKPGAGDRLERVPTDEEKTRWAALQPIFWPVDLIRDAQQFLSDYPDSALRDQVGLVLEGAKRALSILRSNEVHLYKSSFTTPQKTDTSLEDLSRAGRGDKDAAARIGHGYRQLGGEVALLRFEGWMQFAAGLGNGIASYDLALYYRDTGQALLAAQAEARARALGYVPPRSLGHERK</sequence>
<dbReference type="PROSITE" id="PS50208">
    <property type="entry name" value="CASPASE_P20"/>
    <property type="match status" value="1"/>
</dbReference>
<dbReference type="InterPro" id="IPR001309">
    <property type="entry name" value="Pept_C14_p20"/>
</dbReference>
<dbReference type="PANTHER" id="PTHR22576:SF37">
    <property type="entry name" value="MUCOSA-ASSOCIATED LYMPHOID TISSUE LYMPHOMA TRANSLOCATION PROTEIN 1"/>
    <property type="match status" value="1"/>
</dbReference>
<protein>
    <recommendedName>
        <fullName evidence="1">Caspase family p20 domain-containing protein</fullName>
    </recommendedName>
</protein>
<proteinExistence type="predicted"/>
<dbReference type="SUPFAM" id="SSF52129">
    <property type="entry name" value="Caspase-like"/>
    <property type="match status" value="1"/>
</dbReference>
<accession>A0ABQ5YND8</accession>
<dbReference type="EMBL" id="BSOJ01000006">
    <property type="protein sequence ID" value="GLR25300.1"/>
    <property type="molecule type" value="Genomic_DNA"/>
</dbReference>
<comment type="caution">
    <text evidence="2">The sequence shown here is derived from an EMBL/GenBank/DDBJ whole genome shotgun (WGS) entry which is preliminary data.</text>
</comment>
<gene>
    <name evidence="2" type="ORF">GCM10007875_03880</name>
</gene>
<dbReference type="PANTHER" id="PTHR22576">
    <property type="entry name" value="MUCOSA ASSOCIATED LYMPHOID TISSUE LYMPHOMA TRANSLOCATION PROTEIN 1/PARACASPASE"/>
    <property type="match status" value="1"/>
</dbReference>
<feature type="domain" description="Caspase family p20" evidence="1">
    <location>
        <begin position="9"/>
        <end position="143"/>
    </location>
</feature>
<organism evidence="2 3">
    <name type="scientific">Limnobacter litoralis</name>
    <dbReference type="NCBI Taxonomy" id="481366"/>
    <lineage>
        <taxon>Bacteria</taxon>
        <taxon>Pseudomonadati</taxon>
        <taxon>Pseudomonadota</taxon>
        <taxon>Betaproteobacteria</taxon>
        <taxon>Burkholderiales</taxon>
        <taxon>Burkholderiaceae</taxon>
        <taxon>Limnobacter</taxon>
    </lineage>
</organism>
<dbReference type="Pfam" id="PF00656">
    <property type="entry name" value="Peptidase_C14"/>
    <property type="match status" value="1"/>
</dbReference>
<evidence type="ECO:0000259" key="1">
    <source>
        <dbReference type="PROSITE" id="PS50208"/>
    </source>
</evidence>
<dbReference type="Proteomes" id="UP001156664">
    <property type="component" value="Unassembled WGS sequence"/>
</dbReference>
<keyword evidence="3" id="KW-1185">Reference proteome</keyword>
<dbReference type="InterPro" id="IPR029030">
    <property type="entry name" value="Caspase-like_dom_sf"/>
</dbReference>
<dbReference type="InterPro" id="IPR011600">
    <property type="entry name" value="Pept_C14_caspase"/>
</dbReference>
<dbReference type="InterPro" id="IPR052039">
    <property type="entry name" value="Caspase-related_regulators"/>
</dbReference>
<evidence type="ECO:0000313" key="2">
    <source>
        <dbReference type="EMBL" id="GLR25300.1"/>
    </source>
</evidence>
<evidence type="ECO:0000313" key="3">
    <source>
        <dbReference type="Proteomes" id="UP001156664"/>
    </source>
</evidence>
<dbReference type="Gene3D" id="3.40.50.1460">
    <property type="match status" value="1"/>
</dbReference>
<reference evidence="3" key="1">
    <citation type="journal article" date="2019" name="Int. J. Syst. Evol. Microbiol.">
        <title>The Global Catalogue of Microorganisms (GCM) 10K type strain sequencing project: providing services to taxonomists for standard genome sequencing and annotation.</title>
        <authorList>
            <consortium name="The Broad Institute Genomics Platform"/>
            <consortium name="The Broad Institute Genome Sequencing Center for Infectious Disease"/>
            <person name="Wu L."/>
            <person name="Ma J."/>
        </authorList>
    </citation>
    <scope>NUCLEOTIDE SEQUENCE [LARGE SCALE GENOMIC DNA]</scope>
    <source>
        <strain evidence="3">NBRC 105857</strain>
    </source>
</reference>
<name>A0ABQ5YND8_9BURK</name>